<name>A0A8J2UAF0_9BACT</name>
<dbReference type="GO" id="GO:0005576">
    <property type="term" value="C:extracellular region"/>
    <property type="evidence" value="ECO:0007669"/>
    <property type="project" value="TreeGrafter"/>
</dbReference>
<dbReference type="GO" id="GO:0008422">
    <property type="term" value="F:beta-glucosidase activity"/>
    <property type="evidence" value="ECO:0007669"/>
    <property type="project" value="TreeGrafter"/>
</dbReference>
<feature type="domain" description="Glycoside hydrolase family 5" evidence="8">
    <location>
        <begin position="74"/>
        <end position="329"/>
    </location>
</feature>
<dbReference type="EMBL" id="BMJC01000001">
    <property type="protein sequence ID" value="GGA89128.1"/>
    <property type="molecule type" value="Genomic_DNA"/>
</dbReference>
<protein>
    <recommendedName>
        <fullName evidence="8">Glycoside hydrolase family 5 domain-containing protein</fullName>
    </recommendedName>
</protein>
<keyword evidence="3" id="KW-0136">Cellulose degradation</keyword>
<gene>
    <name evidence="9" type="ORF">GCM10011511_10440</name>
</gene>
<dbReference type="Proteomes" id="UP000607559">
    <property type="component" value="Unassembled WGS sequence"/>
</dbReference>
<keyword evidence="5 7" id="KW-0326">Glycosidase</keyword>
<comment type="similarity">
    <text evidence="1 7">Belongs to the glycosyl hydrolase 5 (cellulase A) family.</text>
</comment>
<comment type="caution">
    <text evidence="9">The sequence shown here is derived from an EMBL/GenBank/DDBJ whole genome shotgun (WGS) entry which is preliminary data.</text>
</comment>
<evidence type="ECO:0000256" key="7">
    <source>
        <dbReference type="RuleBase" id="RU361153"/>
    </source>
</evidence>
<keyword evidence="6" id="KW-0624">Polysaccharide degradation</keyword>
<accession>A0A8J2UAF0</accession>
<evidence type="ECO:0000256" key="6">
    <source>
        <dbReference type="ARBA" id="ARBA00023326"/>
    </source>
</evidence>
<keyword evidence="4" id="KW-0119">Carbohydrate metabolism</keyword>
<evidence type="ECO:0000256" key="3">
    <source>
        <dbReference type="ARBA" id="ARBA00023001"/>
    </source>
</evidence>
<dbReference type="PANTHER" id="PTHR31297:SF41">
    <property type="entry name" value="ENDOGLUCANASE, PUTATIVE (AFU_ORTHOLOGUE AFUA_5G01830)-RELATED"/>
    <property type="match status" value="1"/>
</dbReference>
<evidence type="ECO:0000313" key="10">
    <source>
        <dbReference type="Proteomes" id="UP000607559"/>
    </source>
</evidence>
<keyword evidence="10" id="KW-1185">Reference proteome</keyword>
<evidence type="ECO:0000256" key="5">
    <source>
        <dbReference type="ARBA" id="ARBA00023295"/>
    </source>
</evidence>
<evidence type="ECO:0000256" key="4">
    <source>
        <dbReference type="ARBA" id="ARBA00023277"/>
    </source>
</evidence>
<dbReference type="SUPFAM" id="SSF51445">
    <property type="entry name" value="(Trans)glycosidases"/>
    <property type="match status" value="1"/>
</dbReference>
<dbReference type="PANTHER" id="PTHR31297">
    <property type="entry name" value="GLUCAN ENDO-1,6-BETA-GLUCOSIDASE B"/>
    <property type="match status" value="1"/>
</dbReference>
<keyword evidence="2 7" id="KW-0378">Hydrolase</keyword>
<organism evidence="9 10">
    <name type="scientific">Puia dinghuensis</name>
    <dbReference type="NCBI Taxonomy" id="1792502"/>
    <lineage>
        <taxon>Bacteria</taxon>
        <taxon>Pseudomonadati</taxon>
        <taxon>Bacteroidota</taxon>
        <taxon>Chitinophagia</taxon>
        <taxon>Chitinophagales</taxon>
        <taxon>Chitinophagaceae</taxon>
        <taxon>Puia</taxon>
    </lineage>
</organism>
<dbReference type="GO" id="GO:0009986">
    <property type="term" value="C:cell surface"/>
    <property type="evidence" value="ECO:0007669"/>
    <property type="project" value="TreeGrafter"/>
</dbReference>
<dbReference type="InterPro" id="IPR017853">
    <property type="entry name" value="GH"/>
</dbReference>
<dbReference type="InterPro" id="IPR050386">
    <property type="entry name" value="Glycosyl_hydrolase_5"/>
</dbReference>
<dbReference type="GO" id="GO:0030245">
    <property type="term" value="P:cellulose catabolic process"/>
    <property type="evidence" value="ECO:0007669"/>
    <property type="project" value="UniProtKB-KW"/>
</dbReference>
<reference evidence="9" key="2">
    <citation type="submission" date="2020-09" db="EMBL/GenBank/DDBJ databases">
        <authorList>
            <person name="Sun Q."/>
            <person name="Zhou Y."/>
        </authorList>
    </citation>
    <scope>NUCLEOTIDE SEQUENCE</scope>
    <source>
        <strain evidence="9">CGMCC 1.15448</strain>
    </source>
</reference>
<evidence type="ECO:0000256" key="2">
    <source>
        <dbReference type="ARBA" id="ARBA00022801"/>
    </source>
</evidence>
<evidence type="ECO:0000256" key="1">
    <source>
        <dbReference type="ARBA" id="ARBA00005641"/>
    </source>
</evidence>
<dbReference type="InterPro" id="IPR001547">
    <property type="entry name" value="Glyco_hydro_5"/>
</dbReference>
<dbReference type="Pfam" id="PF00150">
    <property type="entry name" value="Cellulase"/>
    <property type="match status" value="1"/>
</dbReference>
<dbReference type="AlphaFoldDB" id="A0A8J2UAF0"/>
<dbReference type="Gene3D" id="3.20.20.80">
    <property type="entry name" value="Glycosidases"/>
    <property type="match status" value="1"/>
</dbReference>
<sequence>MTDGKAQGILRVQGRLIVNERGEKVILRGMGLGGWMLQESYMLKVGPVGPQYRIKRRIEELIGKEKTAAFYDGWLASQTRKIDIDSMAAWGFNSVRLPMHYRLYTLSVEEEPVPGKNTWLEKGFALTDSLLSWCKANHMYLILDLHATPGGQGHDYNISDRDSTKPSLWDSEANRQKMIALWRRLAERYANEPFIGGFDIINEPNWGFEDAKDRNGLKETQNAPLRKLMMDITAAIRSVDKKHIIIIEGNGWGNNYRGVLPPWDDNMVLSFHKYWNPNTEDAIRTYLQLREQYNIPLWLGESGENNNTWYRECIQLVESHDIGWSWWPLKKIGTNNPLEVRMTPEYQRLVDYLTGKGPKPTEQETEEALKGLLQNVRLENNIYHKEVTDALFGR</sequence>
<proteinExistence type="inferred from homology"/>
<evidence type="ECO:0000259" key="8">
    <source>
        <dbReference type="Pfam" id="PF00150"/>
    </source>
</evidence>
<reference evidence="9" key="1">
    <citation type="journal article" date="2014" name="Int. J. Syst. Evol. Microbiol.">
        <title>Complete genome sequence of Corynebacterium casei LMG S-19264T (=DSM 44701T), isolated from a smear-ripened cheese.</title>
        <authorList>
            <consortium name="US DOE Joint Genome Institute (JGI-PGF)"/>
            <person name="Walter F."/>
            <person name="Albersmeier A."/>
            <person name="Kalinowski J."/>
            <person name="Ruckert C."/>
        </authorList>
    </citation>
    <scope>NUCLEOTIDE SEQUENCE</scope>
    <source>
        <strain evidence="9">CGMCC 1.15448</strain>
    </source>
</reference>
<evidence type="ECO:0000313" key="9">
    <source>
        <dbReference type="EMBL" id="GGA89128.1"/>
    </source>
</evidence>